<dbReference type="EMBL" id="JADRCP010000001">
    <property type="protein sequence ID" value="MBK5174929.1"/>
    <property type="molecule type" value="Genomic_DNA"/>
</dbReference>
<proteinExistence type="predicted"/>
<accession>A0A9D7AF68</accession>
<dbReference type="AlphaFoldDB" id="A0A9D7AF68"/>
<dbReference type="RefSeq" id="WP_228396955.1">
    <property type="nucleotide sequence ID" value="NZ_JADRCP010000001.1"/>
</dbReference>
<keyword evidence="4" id="KW-1185">Reference proteome</keyword>
<dbReference type="EMBL" id="JADRCQ010000001">
    <property type="protein sequence ID" value="MBK5071620.1"/>
    <property type="molecule type" value="Genomic_DNA"/>
</dbReference>
<evidence type="ECO:0000313" key="2">
    <source>
        <dbReference type="EMBL" id="MBK5174929.1"/>
    </source>
</evidence>
<dbReference type="Proteomes" id="UP000807542">
    <property type="component" value="Unassembled WGS sequence"/>
</dbReference>
<comment type="caution">
    <text evidence="2">The sequence shown here is derived from an EMBL/GenBank/DDBJ whole genome shotgun (WGS) entry which is preliminary data.</text>
</comment>
<organism evidence="2 3">
    <name type="scientific">Limnobaculum xujianqingii</name>
    <dbReference type="NCBI Taxonomy" id="2738837"/>
    <lineage>
        <taxon>Bacteria</taxon>
        <taxon>Pseudomonadati</taxon>
        <taxon>Pseudomonadota</taxon>
        <taxon>Gammaproteobacteria</taxon>
        <taxon>Enterobacterales</taxon>
        <taxon>Budviciaceae</taxon>
        <taxon>Limnobaculum</taxon>
    </lineage>
</organism>
<protein>
    <submittedName>
        <fullName evidence="2">Uncharacterized protein</fullName>
    </submittedName>
</protein>
<evidence type="ECO:0000313" key="3">
    <source>
        <dbReference type="Proteomes" id="UP000807542"/>
    </source>
</evidence>
<sequence length="83" mass="9210">MPPNFTLCKTLGPIQAQATIPLVGVADEQPRCCLAYQQFLDQAPAQTNIIYDFRVQARLHQADDGLALVITFYGLAGVGRYRR</sequence>
<evidence type="ECO:0000313" key="4">
    <source>
        <dbReference type="Proteomes" id="UP001296969"/>
    </source>
</evidence>
<name>A0A9D7AF68_9GAMM</name>
<dbReference type="Proteomes" id="UP001296969">
    <property type="component" value="Unassembled WGS sequence"/>
</dbReference>
<gene>
    <name evidence="2" type="ORF">I2492_01145</name>
    <name evidence="1" type="ORF">I2493_01145</name>
</gene>
<reference evidence="2 4" key="1">
    <citation type="submission" date="2020-11" db="EMBL/GenBank/DDBJ databases">
        <title>Insectihabitans protaetiae gen. nov. sp. nov. and Insectihabitans allomyrinae sp. nov., isolated from larvae of Protaetia brevitarsis seulensis and Allomyrina dichotoma, respectively.</title>
        <authorList>
            <person name="Lee S.D."/>
            <person name="Byeon Y.-S."/>
            <person name="Kim S.-M."/>
            <person name="Yang H.L."/>
            <person name="Kim I.S."/>
        </authorList>
    </citation>
    <scope>NUCLEOTIDE SEQUENCE</scope>
    <source>
        <strain evidence="2">CWB-B4</strain>
        <strain evidence="1 4">CWB-B43</strain>
    </source>
</reference>
<evidence type="ECO:0000313" key="1">
    <source>
        <dbReference type="EMBL" id="MBK5071620.1"/>
    </source>
</evidence>